<dbReference type="InterPro" id="IPR005561">
    <property type="entry name" value="ANTAR"/>
</dbReference>
<dbReference type="InterPro" id="IPR000014">
    <property type="entry name" value="PAS"/>
</dbReference>
<dbReference type="Gene3D" id="3.30.450.20">
    <property type="entry name" value="PAS domain"/>
    <property type="match status" value="1"/>
</dbReference>
<sequence length="214" mass="23457">MSQRAYGAAVPGDRAGVFRYDVREDRWWWSDEIYAVHGYGPGEVRPTMDVLLSHQHEDDRAYAGEALKHCLARGEPFGCYHRIVDVSGTVRRVVMTGDGDVAEDGSVTALRGFFVDVTDSVEKELRTEAGRSIATARASQEQVDQARGMLMAVYGIDAHTAFQVLRCHSQHANVKLRDVARALVAAAPTPAGEPAGGMRRRVERVLYPESGCGP</sequence>
<accession>A0A927IDC3</accession>
<dbReference type="InterPro" id="IPR036388">
    <property type="entry name" value="WH-like_DNA-bd_sf"/>
</dbReference>
<gene>
    <name evidence="2" type="ORF">IF129_14505</name>
</gene>
<dbReference type="InterPro" id="IPR035965">
    <property type="entry name" value="PAS-like_dom_sf"/>
</dbReference>
<name>A0A927IDC3_9ACTN</name>
<dbReference type="SMART" id="SM01012">
    <property type="entry name" value="ANTAR"/>
    <property type="match status" value="1"/>
</dbReference>
<dbReference type="InterPro" id="IPR013655">
    <property type="entry name" value="PAS_fold_3"/>
</dbReference>
<dbReference type="GO" id="GO:0003723">
    <property type="term" value="F:RNA binding"/>
    <property type="evidence" value="ECO:0007669"/>
    <property type="project" value="InterPro"/>
</dbReference>
<proteinExistence type="predicted"/>
<dbReference type="SUPFAM" id="SSF55785">
    <property type="entry name" value="PYP-like sensor domain (PAS domain)"/>
    <property type="match status" value="1"/>
</dbReference>
<dbReference type="Proteomes" id="UP000632289">
    <property type="component" value="Unassembled WGS sequence"/>
</dbReference>
<dbReference type="AlphaFoldDB" id="A0A927IDC3"/>
<organism evidence="2 3">
    <name type="scientific">Streptomyces chumphonensis</name>
    <dbReference type="NCBI Taxonomy" id="1214925"/>
    <lineage>
        <taxon>Bacteria</taxon>
        <taxon>Bacillati</taxon>
        <taxon>Actinomycetota</taxon>
        <taxon>Actinomycetes</taxon>
        <taxon>Kitasatosporales</taxon>
        <taxon>Streptomycetaceae</taxon>
        <taxon>Streptomyces</taxon>
    </lineage>
</organism>
<feature type="domain" description="ANTAR" evidence="1">
    <location>
        <begin position="123"/>
        <end position="184"/>
    </location>
</feature>
<dbReference type="Pfam" id="PF03861">
    <property type="entry name" value="ANTAR"/>
    <property type="match status" value="1"/>
</dbReference>
<dbReference type="CDD" id="cd00130">
    <property type="entry name" value="PAS"/>
    <property type="match status" value="1"/>
</dbReference>
<reference evidence="2" key="1">
    <citation type="submission" date="2020-09" db="EMBL/GenBank/DDBJ databases">
        <title>Secondary metabolite and genome analysis of marine Streptomyces chumphonensis KK1-2T.</title>
        <authorList>
            <person name="Phongsopitanun W."/>
            <person name="Kanchanasin P."/>
            <person name="Pittayakhajonwut P."/>
            <person name="Suwanborirux K."/>
            <person name="Tanasupawat S."/>
        </authorList>
    </citation>
    <scope>NUCLEOTIDE SEQUENCE</scope>
    <source>
        <strain evidence="2">KK1-2</strain>
    </source>
</reference>
<dbReference type="PROSITE" id="PS50921">
    <property type="entry name" value="ANTAR"/>
    <property type="match status" value="1"/>
</dbReference>
<evidence type="ECO:0000259" key="1">
    <source>
        <dbReference type="PROSITE" id="PS50921"/>
    </source>
</evidence>
<dbReference type="SUPFAM" id="SSF52172">
    <property type="entry name" value="CheY-like"/>
    <property type="match status" value="1"/>
</dbReference>
<evidence type="ECO:0000313" key="2">
    <source>
        <dbReference type="EMBL" id="MBD3932760.1"/>
    </source>
</evidence>
<protein>
    <submittedName>
        <fullName evidence="2">PAS and ANTAR domain-containing protein</fullName>
    </submittedName>
</protein>
<dbReference type="Gene3D" id="1.10.10.10">
    <property type="entry name" value="Winged helix-like DNA-binding domain superfamily/Winged helix DNA-binding domain"/>
    <property type="match status" value="1"/>
</dbReference>
<comment type="caution">
    <text evidence="2">The sequence shown here is derived from an EMBL/GenBank/DDBJ whole genome shotgun (WGS) entry which is preliminary data.</text>
</comment>
<dbReference type="InterPro" id="IPR011006">
    <property type="entry name" value="CheY-like_superfamily"/>
</dbReference>
<keyword evidence="3" id="KW-1185">Reference proteome</keyword>
<dbReference type="EMBL" id="JACXYU010000006">
    <property type="protein sequence ID" value="MBD3932760.1"/>
    <property type="molecule type" value="Genomic_DNA"/>
</dbReference>
<dbReference type="Pfam" id="PF08447">
    <property type="entry name" value="PAS_3"/>
    <property type="match status" value="1"/>
</dbReference>
<dbReference type="RefSeq" id="WP_191210048.1">
    <property type="nucleotide sequence ID" value="NZ_BAABKL010000014.1"/>
</dbReference>
<evidence type="ECO:0000313" key="3">
    <source>
        <dbReference type="Proteomes" id="UP000632289"/>
    </source>
</evidence>